<dbReference type="SUPFAM" id="SSF47413">
    <property type="entry name" value="lambda repressor-like DNA-binding domains"/>
    <property type="match status" value="1"/>
</dbReference>
<dbReference type="InterPro" id="IPR028082">
    <property type="entry name" value="Peripla_BP_I"/>
</dbReference>
<dbReference type="Pfam" id="PF00356">
    <property type="entry name" value="LacI"/>
    <property type="match status" value="1"/>
</dbReference>
<dbReference type="EMBL" id="AP012204">
    <property type="protein sequence ID" value="BAK35195.1"/>
    <property type="molecule type" value="Genomic_DNA"/>
</dbReference>
<feature type="domain" description="HTH lacI-type" evidence="5">
    <location>
        <begin position="1"/>
        <end position="53"/>
    </location>
</feature>
<dbReference type="CDD" id="cd06267">
    <property type="entry name" value="PBP1_LacI_sugar_binding-like"/>
    <property type="match status" value="1"/>
</dbReference>
<dbReference type="PANTHER" id="PTHR30146:SF148">
    <property type="entry name" value="HTH-TYPE TRANSCRIPTIONAL REPRESSOR PURR-RELATED"/>
    <property type="match status" value="1"/>
</dbReference>
<dbReference type="Pfam" id="PF13377">
    <property type="entry name" value="Peripla_BP_3"/>
    <property type="match status" value="1"/>
</dbReference>
<evidence type="ECO:0000259" key="5">
    <source>
        <dbReference type="PROSITE" id="PS50932"/>
    </source>
</evidence>
<reference evidence="6 7" key="1">
    <citation type="submission" date="2011-05" db="EMBL/GenBank/DDBJ databases">
        <title>Whole genome sequence of Microlunatus phosphovorus NM-1.</title>
        <authorList>
            <person name="Hosoyama A."/>
            <person name="Sasaki K."/>
            <person name="Harada T."/>
            <person name="Igarashi R."/>
            <person name="Kawakoshi A."/>
            <person name="Sasagawa M."/>
            <person name="Fukada J."/>
            <person name="Nakamura S."/>
            <person name="Katano Y."/>
            <person name="Hanada S."/>
            <person name="Kamagata Y."/>
            <person name="Nakamura N."/>
            <person name="Yamazaki S."/>
            <person name="Fujita N."/>
        </authorList>
    </citation>
    <scope>NUCLEOTIDE SEQUENCE [LARGE SCALE GENOMIC DNA]</scope>
    <source>
        <strain evidence="7">ATCC 700054 / DSM 10555 / JCM 9379 / NBRC 101784 / NCIMB 13414 / VKM Ac-1990 / NM-1</strain>
    </source>
</reference>
<dbReference type="PANTHER" id="PTHR30146">
    <property type="entry name" value="LACI-RELATED TRANSCRIPTIONAL REPRESSOR"/>
    <property type="match status" value="1"/>
</dbReference>
<evidence type="ECO:0000256" key="1">
    <source>
        <dbReference type="ARBA" id="ARBA00022491"/>
    </source>
</evidence>
<dbReference type="CDD" id="cd01392">
    <property type="entry name" value="HTH_LacI"/>
    <property type="match status" value="1"/>
</dbReference>
<dbReference type="InterPro" id="IPR000843">
    <property type="entry name" value="HTH_LacI"/>
</dbReference>
<dbReference type="PROSITE" id="PS50932">
    <property type="entry name" value="HTH_LACI_2"/>
    <property type="match status" value="1"/>
</dbReference>
<keyword evidence="1" id="KW-0678">Repressor</keyword>
<name>F5XEH9_MICPN</name>
<keyword evidence="4" id="KW-0804">Transcription</keyword>
<dbReference type="Gene3D" id="1.10.260.40">
    <property type="entry name" value="lambda repressor-like DNA-binding domains"/>
    <property type="match status" value="1"/>
</dbReference>
<evidence type="ECO:0000256" key="3">
    <source>
        <dbReference type="ARBA" id="ARBA00023125"/>
    </source>
</evidence>
<evidence type="ECO:0000256" key="4">
    <source>
        <dbReference type="ARBA" id="ARBA00023163"/>
    </source>
</evidence>
<evidence type="ECO:0000313" key="6">
    <source>
        <dbReference type="EMBL" id="BAK35195.1"/>
    </source>
</evidence>
<proteinExistence type="predicted"/>
<dbReference type="Gene3D" id="3.40.50.2300">
    <property type="match status" value="2"/>
</dbReference>
<protein>
    <submittedName>
        <fullName evidence="6">LacI family transcriptional regulator</fullName>
    </submittedName>
</protein>
<dbReference type="GO" id="GO:0000976">
    <property type="term" value="F:transcription cis-regulatory region binding"/>
    <property type="evidence" value="ECO:0007669"/>
    <property type="project" value="TreeGrafter"/>
</dbReference>
<evidence type="ECO:0000313" key="7">
    <source>
        <dbReference type="Proteomes" id="UP000007947"/>
    </source>
</evidence>
<evidence type="ECO:0000256" key="2">
    <source>
        <dbReference type="ARBA" id="ARBA00023015"/>
    </source>
</evidence>
<dbReference type="HOGENOM" id="CLU_037628_6_0_11"/>
<keyword evidence="3" id="KW-0238">DNA-binding</keyword>
<dbReference type="STRING" id="1032480.MLP_21810"/>
<dbReference type="SMART" id="SM00354">
    <property type="entry name" value="HTH_LACI"/>
    <property type="match status" value="1"/>
</dbReference>
<dbReference type="Proteomes" id="UP000007947">
    <property type="component" value="Chromosome"/>
</dbReference>
<organism evidence="6 7">
    <name type="scientific">Microlunatus phosphovorus (strain ATCC 700054 / DSM 10555 / JCM 9379 / NBRC 101784 / NCIMB 13414 / VKM Ac-1990 / NM-1)</name>
    <dbReference type="NCBI Taxonomy" id="1032480"/>
    <lineage>
        <taxon>Bacteria</taxon>
        <taxon>Bacillati</taxon>
        <taxon>Actinomycetota</taxon>
        <taxon>Actinomycetes</taxon>
        <taxon>Propionibacteriales</taxon>
        <taxon>Propionibacteriaceae</taxon>
        <taxon>Microlunatus</taxon>
    </lineage>
</organism>
<keyword evidence="2" id="KW-0805">Transcription regulation</keyword>
<dbReference type="eggNOG" id="COG1609">
    <property type="taxonomic scope" value="Bacteria"/>
</dbReference>
<dbReference type="GO" id="GO:0003700">
    <property type="term" value="F:DNA-binding transcription factor activity"/>
    <property type="evidence" value="ECO:0007669"/>
    <property type="project" value="TreeGrafter"/>
</dbReference>
<accession>F5XEH9</accession>
<dbReference type="KEGG" id="mph:MLP_21810"/>
<gene>
    <name evidence="6" type="ordered locus">MLP_21810</name>
</gene>
<dbReference type="AlphaFoldDB" id="F5XEH9"/>
<dbReference type="SUPFAM" id="SSF53822">
    <property type="entry name" value="Periplasmic binding protein-like I"/>
    <property type="match status" value="1"/>
</dbReference>
<dbReference type="InterPro" id="IPR046335">
    <property type="entry name" value="LacI/GalR-like_sensor"/>
</dbReference>
<dbReference type="InterPro" id="IPR010982">
    <property type="entry name" value="Lambda_DNA-bd_dom_sf"/>
</dbReference>
<sequence length="361" mass="38540">MAAVAAEAGVAKATAARTLGNYGAVSPEARARVLEAAARLRYRPNSLARSMTTGVTHTIGVVVADIGNPFFAGVLRGIADACDATDYTVIVMSADESIAKESSAIGVLMDKQVDGIVLASAAWRPDQTAHIQEAMSREIPIVLVDRIVPGLELDAVVIDNRQSARDAVRRFVAVGHRRIAFVWGPSAPERPLERERLLSVTDTWLWSSAERLRGYFDALDEAGIVFDPLLVSNCRLNEAATVDSVRAMLALPDPPTAVLTTETTATVGVLRATRDSRFAYPGDISVIGFDDSSWASVMEPPLTMIAQPMRELGRVAAELAFARIGGDRGDAAVETLPATFNSRASVTAPRPQVSLSDDDGR</sequence>
<keyword evidence="7" id="KW-1185">Reference proteome</keyword>